<dbReference type="RefSeq" id="WP_215582482.1">
    <property type="nucleotide sequence ID" value="NZ_CP073754.1"/>
</dbReference>
<dbReference type="InterPro" id="IPR014544">
    <property type="entry name" value="UCP028408"/>
</dbReference>
<evidence type="ECO:0000313" key="4">
    <source>
        <dbReference type="Proteomes" id="UP000676649"/>
    </source>
</evidence>
<dbReference type="InterPro" id="IPR024534">
    <property type="entry name" value="JetD_C"/>
</dbReference>
<dbReference type="Pfam" id="PF11795">
    <property type="entry name" value="DUF3322"/>
    <property type="match status" value="1"/>
</dbReference>
<evidence type="ECO:0000259" key="1">
    <source>
        <dbReference type="Pfam" id="PF09983"/>
    </source>
</evidence>
<feature type="domain" description="DUF3322" evidence="2">
    <location>
        <begin position="6"/>
        <end position="186"/>
    </location>
</feature>
<evidence type="ECO:0000313" key="3">
    <source>
        <dbReference type="EMBL" id="QWF70962.1"/>
    </source>
</evidence>
<gene>
    <name evidence="3" type="ORF">KEF85_00185</name>
</gene>
<organism evidence="3 4">
    <name type="scientific">Methylomonas paludis</name>
    <dbReference type="NCBI Taxonomy" id="1173101"/>
    <lineage>
        <taxon>Bacteria</taxon>
        <taxon>Pseudomonadati</taxon>
        <taxon>Pseudomonadota</taxon>
        <taxon>Gammaproteobacteria</taxon>
        <taxon>Methylococcales</taxon>
        <taxon>Methylococcaceae</taxon>
        <taxon>Methylomonas</taxon>
    </lineage>
</organism>
<dbReference type="InterPro" id="IPR024537">
    <property type="entry name" value="DUF3322"/>
</dbReference>
<evidence type="ECO:0000259" key="2">
    <source>
        <dbReference type="Pfam" id="PF11795"/>
    </source>
</evidence>
<protein>
    <recommendedName>
        <fullName evidence="5">Wadjet protein JetD C-terminal domain-containing protein</fullName>
    </recommendedName>
</protein>
<reference evidence="3" key="1">
    <citation type="submission" date="2021-04" db="EMBL/GenBank/DDBJ databases">
        <title>Draft genome sequence data of methanotrophic Methylovulum sp. strain S1L and Methylomonas sp. strain S2AM isolated from boreal lake water columns.</title>
        <authorList>
            <person name="Rissanen A.J."/>
            <person name="Mangayil R."/>
            <person name="Svenning M.M."/>
            <person name="Khanongnuch R."/>
        </authorList>
    </citation>
    <scope>NUCLEOTIDE SEQUENCE</scope>
    <source>
        <strain evidence="3">S2AM</strain>
    </source>
</reference>
<dbReference type="Pfam" id="PF09983">
    <property type="entry name" value="JetD_C"/>
    <property type="match status" value="1"/>
</dbReference>
<keyword evidence="4" id="KW-1185">Reference proteome</keyword>
<proteinExistence type="predicted"/>
<feature type="domain" description="Wadjet protein JetD C-terminal" evidence="1">
    <location>
        <begin position="206"/>
        <end position="383"/>
    </location>
</feature>
<dbReference type="KEGG" id="mpad:KEF85_00185"/>
<dbReference type="AlphaFoldDB" id="A0A975MNC9"/>
<accession>A0A975MNC9</accession>
<name>A0A975MNC9_9GAMM</name>
<evidence type="ECO:0008006" key="5">
    <source>
        <dbReference type="Google" id="ProtNLM"/>
    </source>
</evidence>
<dbReference type="PIRSF" id="PIRSF028408">
    <property type="entry name" value="UCP028408"/>
    <property type="match status" value="1"/>
</dbReference>
<dbReference type="EMBL" id="CP073754">
    <property type="protein sequence ID" value="QWF70962.1"/>
    <property type="molecule type" value="Genomic_DNA"/>
</dbReference>
<sequence length="389" mass="44551">MSWTTPADLRRQILVLWQKGIILAEVVNGTDLFPKRLSLKTPNAAEMLARFDEVRAWIQAVNKQAHIRVVMRETQHRQLGSNLMPAEVWLDSAEAAAALIDMQKPLRRFRQLLMQTEARLPAVRSWLGKRPLVALELAEVWPQLLEVTAWVQEHPQPGIYLRQIDVPGVHSKFVEAHRSILQELLDLVLPAEHITASVSRFNRRYGFLDKPERIRFRVLDDNIGLFSGLHQPDVSLDVTNFAALRGNIRLVFITENEINFLAFPPQPQAIVIFGGGYGFAALSTAAWLQQCQISYWGDIDTHGFAILSQLRAYFPQVKSLLMDRSTLLNFSAMWGHEAKPINYDLPHLTSDEQSLYDDLRDNRIQPNLRLEQERIGFEWVLEKIGEISP</sequence>
<dbReference type="Proteomes" id="UP000676649">
    <property type="component" value="Chromosome"/>
</dbReference>